<name>A0A1V9Y686_ACHHY</name>
<dbReference type="SUPFAM" id="SSF46785">
    <property type="entry name" value="Winged helix' DNA-binding domain"/>
    <property type="match status" value="1"/>
</dbReference>
<feature type="region of interest" description="Disordered" evidence="5">
    <location>
        <begin position="106"/>
        <end position="125"/>
    </location>
</feature>
<evidence type="ECO:0000256" key="2">
    <source>
        <dbReference type="ARBA" id="ARBA00023125"/>
    </source>
</evidence>
<evidence type="ECO:0000256" key="4">
    <source>
        <dbReference type="RuleBase" id="RU004020"/>
    </source>
</evidence>
<comment type="similarity">
    <text evidence="4">Belongs to the HSF family.</text>
</comment>
<comment type="subcellular location">
    <subcellularLocation>
        <location evidence="1">Nucleus</location>
    </subcellularLocation>
</comment>
<dbReference type="AlphaFoldDB" id="A0A1V9Y686"/>
<dbReference type="PANTHER" id="PTHR10015">
    <property type="entry name" value="HEAT SHOCK TRANSCRIPTION FACTOR"/>
    <property type="match status" value="1"/>
</dbReference>
<accession>A0A1V9Y686</accession>
<evidence type="ECO:0000256" key="3">
    <source>
        <dbReference type="ARBA" id="ARBA00023242"/>
    </source>
</evidence>
<dbReference type="Gene3D" id="1.10.10.10">
    <property type="entry name" value="Winged helix-like DNA-binding domain superfamily/Winged helix DNA-binding domain"/>
    <property type="match status" value="1"/>
</dbReference>
<dbReference type="PRINTS" id="PR00056">
    <property type="entry name" value="HSFDOMAIN"/>
</dbReference>
<proteinExistence type="inferred from homology"/>
<keyword evidence="3" id="KW-0539">Nucleus</keyword>
<dbReference type="FunFam" id="1.10.10.10:FF:000286">
    <property type="entry name" value="Heat shock transcription factor"/>
    <property type="match status" value="1"/>
</dbReference>
<comment type="caution">
    <text evidence="7">The sequence shown here is derived from an EMBL/GenBank/DDBJ whole genome shotgun (WGS) entry which is preliminary data.</text>
</comment>
<evidence type="ECO:0000256" key="5">
    <source>
        <dbReference type="SAM" id="MobiDB-lite"/>
    </source>
</evidence>
<evidence type="ECO:0000259" key="6">
    <source>
        <dbReference type="SMART" id="SM00415"/>
    </source>
</evidence>
<organism evidence="7 8">
    <name type="scientific">Achlya hypogyna</name>
    <name type="common">Oomycete</name>
    <name type="synonym">Protoachlya hypogyna</name>
    <dbReference type="NCBI Taxonomy" id="1202772"/>
    <lineage>
        <taxon>Eukaryota</taxon>
        <taxon>Sar</taxon>
        <taxon>Stramenopiles</taxon>
        <taxon>Oomycota</taxon>
        <taxon>Saprolegniomycetes</taxon>
        <taxon>Saprolegniales</taxon>
        <taxon>Achlyaceae</taxon>
        <taxon>Achlya</taxon>
    </lineage>
</organism>
<dbReference type="OrthoDB" id="60033at2759"/>
<dbReference type="InterPro" id="IPR036390">
    <property type="entry name" value="WH_DNA-bd_sf"/>
</dbReference>
<dbReference type="InterPro" id="IPR000232">
    <property type="entry name" value="HSF_DNA-bd"/>
</dbReference>
<protein>
    <submittedName>
        <fullName evidence="7">HSF-type DNA-binding protein</fullName>
    </submittedName>
</protein>
<feature type="domain" description="HSF-type DNA-binding" evidence="6">
    <location>
        <begin position="12"/>
        <end position="107"/>
    </location>
</feature>
<dbReference type="Proteomes" id="UP000243579">
    <property type="component" value="Unassembled WGS sequence"/>
</dbReference>
<dbReference type="InterPro" id="IPR036388">
    <property type="entry name" value="WH-like_DNA-bd_sf"/>
</dbReference>
<keyword evidence="2 7" id="KW-0238">DNA-binding</keyword>
<sequence>MTAKEVKHRKVGIPKFLRYLYQMLENEDPAIIAWAFDGSSIQILDLQAVANVVLPKYFKHSNYASFQRQLNYFGFRKWTKSQTSICTFSHPEFRQNRPDRLCLIKRKNRPERSKPKPVASPPNWALDDAAGRPVLEAMKTPPVSLRPPTMAYPRQQLLSPTQVHHHNNLLFADMSNLQFMAPTPSAAAYRPALFPPSQDDLTSSRAPDNMWYYYST</sequence>
<dbReference type="SMART" id="SM00415">
    <property type="entry name" value="HSF"/>
    <property type="match status" value="1"/>
</dbReference>
<dbReference type="GO" id="GO:0003700">
    <property type="term" value="F:DNA-binding transcription factor activity"/>
    <property type="evidence" value="ECO:0007669"/>
    <property type="project" value="InterPro"/>
</dbReference>
<evidence type="ECO:0000256" key="1">
    <source>
        <dbReference type="ARBA" id="ARBA00004123"/>
    </source>
</evidence>
<evidence type="ECO:0000313" key="7">
    <source>
        <dbReference type="EMBL" id="OQR81216.1"/>
    </source>
</evidence>
<dbReference type="EMBL" id="JNBR01002827">
    <property type="protein sequence ID" value="OQR81216.1"/>
    <property type="molecule type" value="Genomic_DNA"/>
</dbReference>
<dbReference type="Pfam" id="PF00447">
    <property type="entry name" value="HSF_DNA-bind"/>
    <property type="match status" value="1"/>
</dbReference>
<dbReference type="GO" id="GO:0043565">
    <property type="term" value="F:sequence-specific DNA binding"/>
    <property type="evidence" value="ECO:0007669"/>
    <property type="project" value="InterPro"/>
</dbReference>
<dbReference type="GO" id="GO:0005634">
    <property type="term" value="C:nucleus"/>
    <property type="evidence" value="ECO:0007669"/>
    <property type="project" value="UniProtKB-SubCell"/>
</dbReference>
<dbReference type="PANTHER" id="PTHR10015:SF427">
    <property type="entry name" value="HEAT SHOCK FACTOR PROTEIN"/>
    <property type="match status" value="1"/>
</dbReference>
<keyword evidence="8" id="KW-1185">Reference proteome</keyword>
<reference evidence="7 8" key="1">
    <citation type="journal article" date="2014" name="Genome Biol. Evol.">
        <title>The secreted proteins of Achlya hypogyna and Thraustotheca clavata identify the ancestral oomycete secretome and reveal gene acquisitions by horizontal gene transfer.</title>
        <authorList>
            <person name="Misner I."/>
            <person name="Blouin N."/>
            <person name="Leonard G."/>
            <person name="Richards T.A."/>
            <person name="Lane C.E."/>
        </authorList>
    </citation>
    <scope>NUCLEOTIDE SEQUENCE [LARGE SCALE GENOMIC DNA]</scope>
    <source>
        <strain evidence="7 8">ATCC 48635</strain>
    </source>
</reference>
<evidence type="ECO:0000313" key="8">
    <source>
        <dbReference type="Proteomes" id="UP000243579"/>
    </source>
</evidence>
<dbReference type="STRING" id="1202772.A0A1V9Y686"/>
<gene>
    <name evidence="7" type="ORF">ACHHYP_16661</name>
</gene>